<accession>A0AA39MVG1</accession>
<dbReference type="AlphaFoldDB" id="A0AA39MVG1"/>
<protein>
    <submittedName>
        <fullName evidence="2">Uncharacterized protein</fullName>
    </submittedName>
</protein>
<dbReference type="EMBL" id="JAUEPT010000009">
    <property type="protein sequence ID" value="KAK0448546.1"/>
    <property type="molecule type" value="Genomic_DNA"/>
</dbReference>
<evidence type="ECO:0000256" key="1">
    <source>
        <dbReference type="SAM" id="MobiDB-lite"/>
    </source>
</evidence>
<feature type="region of interest" description="Disordered" evidence="1">
    <location>
        <begin position="52"/>
        <end position="75"/>
    </location>
</feature>
<proteinExistence type="predicted"/>
<name>A0AA39MVG1_9AGAR</name>
<evidence type="ECO:0000313" key="3">
    <source>
        <dbReference type="Proteomes" id="UP001175226"/>
    </source>
</evidence>
<reference evidence="2" key="1">
    <citation type="submission" date="2023-06" db="EMBL/GenBank/DDBJ databases">
        <authorList>
            <consortium name="Lawrence Berkeley National Laboratory"/>
            <person name="Ahrendt S."/>
            <person name="Sahu N."/>
            <person name="Indic B."/>
            <person name="Wong-Bajracharya J."/>
            <person name="Merenyi Z."/>
            <person name="Ke H.-M."/>
            <person name="Monk M."/>
            <person name="Kocsube S."/>
            <person name="Drula E."/>
            <person name="Lipzen A."/>
            <person name="Balint B."/>
            <person name="Henrissat B."/>
            <person name="Andreopoulos B."/>
            <person name="Martin F.M."/>
            <person name="Harder C.B."/>
            <person name="Rigling D."/>
            <person name="Ford K.L."/>
            <person name="Foster G.D."/>
            <person name="Pangilinan J."/>
            <person name="Papanicolaou A."/>
            <person name="Barry K."/>
            <person name="LaButti K."/>
            <person name="Viragh M."/>
            <person name="Koriabine M."/>
            <person name="Yan M."/>
            <person name="Riley R."/>
            <person name="Champramary S."/>
            <person name="Plett K.L."/>
            <person name="Tsai I.J."/>
            <person name="Slot J."/>
            <person name="Sipos G."/>
            <person name="Plett J."/>
            <person name="Nagy L.G."/>
            <person name="Grigoriev I.V."/>
        </authorList>
    </citation>
    <scope>NUCLEOTIDE SEQUENCE</scope>
    <source>
        <strain evidence="2">FPL87.14</strain>
    </source>
</reference>
<keyword evidence="3" id="KW-1185">Reference proteome</keyword>
<evidence type="ECO:0000313" key="2">
    <source>
        <dbReference type="EMBL" id="KAK0448546.1"/>
    </source>
</evidence>
<dbReference type="Proteomes" id="UP001175226">
    <property type="component" value="Unassembled WGS sequence"/>
</dbReference>
<gene>
    <name evidence="2" type="ORF">EV421DRAFT_1466188</name>
</gene>
<comment type="caution">
    <text evidence="2">The sequence shown here is derived from an EMBL/GenBank/DDBJ whole genome shotgun (WGS) entry which is preliminary data.</text>
</comment>
<sequence length="291" mass="32483">MKTYSRGYGIEGSFRGRYPSSSRILALGSRLSYLPVSAFTGKDIQNRPVRGLQAWPDQRTRSTTRSLPRDGSLARKGPEFMTSIASRHPLHFFTSCLLDLEPDISSWKEEPELPFFAVEPYLLRKRSLVVKNSKSFILNSTAKLTPENKTKEGETDYDKTAKNTSTMNANVSDLFLITALQFYLGGAVGKHNDGPASSLFTSTGSVDQNSTPPHQIYVTALFLLTHYQTFSLVRSGEHKSLFFVFSNCIFCFDFTPSHFLGVLCYMKPTPIDSSFSLFPASTFAMTGINEL</sequence>
<organism evidence="2 3">
    <name type="scientific">Armillaria borealis</name>
    <dbReference type="NCBI Taxonomy" id="47425"/>
    <lineage>
        <taxon>Eukaryota</taxon>
        <taxon>Fungi</taxon>
        <taxon>Dikarya</taxon>
        <taxon>Basidiomycota</taxon>
        <taxon>Agaricomycotina</taxon>
        <taxon>Agaricomycetes</taxon>
        <taxon>Agaricomycetidae</taxon>
        <taxon>Agaricales</taxon>
        <taxon>Marasmiineae</taxon>
        <taxon>Physalacriaceae</taxon>
        <taxon>Armillaria</taxon>
    </lineage>
</organism>